<feature type="transmembrane region" description="Helical" evidence="1">
    <location>
        <begin position="142"/>
        <end position="160"/>
    </location>
</feature>
<feature type="transmembrane region" description="Helical" evidence="1">
    <location>
        <begin position="104"/>
        <end position="122"/>
    </location>
</feature>
<feature type="transmembrane region" description="Helical" evidence="1">
    <location>
        <begin position="6"/>
        <end position="28"/>
    </location>
</feature>
<dbReference type="Ensembl" id="ENSSSCT00060017187.1">
    <property type="protein sequence ID" value="ENSSSCP00060006833.1"/>
    <property type="gene ID" value="ENSSSCG00060013086.1"/>
</dbReference>
<keyword evidence="1" id="KW-0472">Membrane</keyword>
<feature type="transmembrane region" description="Helical" evidence="1">
    <location>
        <begin position="63"/>
        <end position="84"/>
    </location>
</feature>
<evidence type="ECO:0000256" key="1">
    <source>
        <dbReference type="SAM" id="Phobius"/>
    </source>
</evidence>
<accession>A0A8D1SYD4</accession>
<sequence>MRALLGRVILVGGFFPFIMLCISCHSLLACRVSVEKSADNLIGVPLYVTCFFSLAAFKVFSLSLILVSLISMCLGVFLFGFILYGTRCASCIRVSDSFPILGKFLAIISWNIFCLLLSLFSFWHPYNMDVGAFHVVPEFSEALFICFQSVFSFLFCIRNFH</sequence>
<dbReference type="PROSITE" id="PS51257">
    <property type="entry name" value="PROKAR_LIPOPROTEIN"/>
    <property type="match status" value="1"/>
</dbReference>
<keyword evidence="1" id="KW-1133">Transmembrane helix</keyword>
<dbReference type="AlphaFoldDB" id="A0A8D1SYD4"/>
<proteinExistence type="predicted"/>
<organism evidence="2 3">
    <name type="scientific">Sus scrofa</name>
    <name type="common">Pig</name>
    <dbReference type="NCBI Taxonomy" id="9823"/>
    <lineage>
        <taxon>Eukaryota</taxon>
        <taxon>Metazoa</taxon>
        <taxon>Chordata</taxon>
        <taxon>Craniata</taxon>
        <taxon>Vertebrata</taxon>
        <taxon>Euteleostomi</taxon>
        <taxon>Mammalia</taxon>
        <taxon>Eutheria</taxon>
        <taxon>Laurasiatheria</taxon>
        <taxon>Artiodactyla</taxon>
        <taxon>Suina</taxon>
        <taxon>Suidae</taxon>
        <taxon>Sus</taxon>
    </lineage>
</organism>
<reference evidence="2" key="1">
    <citation type="submission" date="2025-08" db="UniProtKB">
        <authorList>
            <consortium name="Ensembl"/>
        </authorList>
    </citation>
    <scope>IDENTIFICATION</scope>
</reference>
<evidence type="ECO:0000313" key="3">
    <source>
        <dbReference type="Proteomes" id="UP000694723"/>
    </source>
</evidence>
<name>A0A8D1SYD4_PIG</name>
<evidence type="ECO:0000313" key="2">
    <source>
        <dbReference type="Ensembl" id="ENSSSCP00060006833.1"/>
    </source>
</evidence>
<protein>
    <submittedName>
        <fullName evidence="2">Uncharacterized protein</fullName>
    </submittedName>
</protein>
<keyword evidence="1" id="KW-0812">Transmembrane</keyword>
<dbReference type="Proteomes" id="UP000694723">
    <property type="component" value="Unplaced"/>
</dbReference>